<accession>A0A378YN85</accession>
<dbReference type="RefSeq" id="WP_039811251.1">
    <property type="nucleotide sequence ID" value="NZ_UGRY01000002.1"/>
</dbReference>
<evidence type="ECO:0000313" key="3">
    <source>
        <dbReference type="Proteomes" id="UP000255467"/>
    </source>
</evidence>
<dbReference type="InterPro" id="IPR053145">
    <property type="entry name" value="AB_hydrolase_Est10"/>
</dbReference>
<dbReference type="Proteomes" id="UP000255467">
    <property type="component" value="Unassembled WGS sequence"/>
</dbReference>
<dbReference type="GO" id="GO:0052689">
    <property type="term" value="F:carboxylic ester hydrolase activity"/>
    <property type="evidence" value="ECO:0007669"/>
    <property type="project" value="TreeGrafter"/>
</dbReference>
<gene>
    <name evidence="2" type="ORF">NCTC1934_03364</name>
</gene>
<sequence>MSKTRRAVIAFGCVLTLIAAAGAWIVYRHDFAFREERVTIPGAAHPLQATLALPEHGETPYGLVVFVHGDGPATADRNGFYRPIWESFARAGYASLSWNKPGVDGAPGNWLEQSMHDRAIETEAALTWARQRGDLDPLRTGLWGISQAGWVLPEVAVRHPELRFVIAVGVAIDWQRQGAYNLDAELRYRGASDDEIARAHRRRDEVRRLLRENASHERYVASGVDESPMSADRWHFVVENYRSDAAPTLPLIRVPVLLVLGTEDLNVDVAETERVYRASLPPRLLTVRKYPDASHSIAVAKLDHEQGIRAFLVAVFAPRALYAPGYLEDLRRYVSQAE</sequence>
<dbReference type="InterPro" id="IPR029058">
    <property type="entry name" value="AB_hydrolase_fold"/>
</dbReference>
<reference evidence="2 3" key="1">
    <citation type="submission" date="2018-06" db="EMBL/GenBank/DDBJ databases">
        <authorList>
            <consortium name="Pathogen Informatics"/>
            <person name="Doyle S."/>
        </authorList>
    </citation>
    <scope>NUCLEOTIDE SEQUENCE [LARGE SCALE GENOMIC DNA]</scope>
    <source>
        <strain evidence="2 3">NCTC1934</strain>
    </source>
</reference>
<dbReference type="Pfam" id="PF02129">
    <property type="entry name" value="Peptidase_S15"/>
    <property type="match status" value="1"/>
</dbReference>
<evidence type="ECO:0000259" key="1">
    <source>
        <dbReference type="Pfam" id="PF02129"/>
    </source>
</evidence>
<name>A0A378YN85_9NOCA</name>
<evidence type="ECO:0000313" key="2">
    <source>
        <dbReference type="EMBL" id="SUA78228.1"/>
    </source>
</evidence>
<dbReference type="EMBL" id="UGRY01000002">
    <property type="protein sequence ID" value="SUA78228.1"/>
    <property type="molecule type" value="Genomic_DNA"/>
</dbReference>
<proteinExistence type="predicted"/>
<dbReference type="PANTHER" id="PTHR43265:SF1">
    <property type="entry name" value="ESTERASE ESTD"/>
    <property type="match status" value="1"/>
</dbReference>
<keyword evidence="3" id="KW-1185">Reference proteome</keyword>
<protein>
    <submittedName>
        <fullName evidence="2">Alpha/beta hydrolase family</fullName>
    </submittedName>
</protein>
<dbReference type="SUPFAM" id="SSF53474">
    <property type="entry name" value="alpha/beta-Hydrolases"/>
    <property type="match status" value="1"/>
</dbReference>
<organism evidence="2 3">
    <name type="scientific">Nocardia otitidiscaviarum</name>
    <dbReference type="NCBI Taxonomy" id="1823"/>
    <lineage>
        <taxon>Bacteria</taxon>
        <taxon>Bacillati</taxon>
        <taxon>Actinomycetota</taxon>
        <taxon>Actinomycetes</taxon>
        <taxon>Mycobacteriales</taxon>
        <taxon>Nocardiaceae</taxon>
        <taxon>Nocardia</taxon>
    </lineage>
</organism>
<dbReference type="Gene3D" id="3.40.50.1820">
    <property type="entry name" value="alpha/beta hydrolase"/>
    <property type="match status" value="1"/>
</dbReference>
<dbReference type="AlphaFoldDB" id="A0A378YN85"/>
<keyword evidence="2" id="KW-0378">Hydrolase</keyword>
<dbReference type="PANTHER" id="PTHR43265">
    <property type="entry name" value="ESTERASE ESTD"/>
    <property type="match status" value="1"/>
</dbReference>
<dbReference type="InterPro" id="IPR000383">
    <property type="entry name" value="Xaa-Pro-like_dom"/>
</dbReference>
<feature type="domain" description="Xaa-Pro dipeptidyl-peptidase-like" evidence="1">
    <location>
        <begin position="49"/>
        <end position="279"/>
    </location>
</feature>